<organism evidence="4 5">
    <name type="scientific">Triparma laevis f. longispina</name>
    <dbReference type="NCBI Taxonomy" id="1714387"/>
    <lineage>
        <taxon>Eukaryota</taxon>
        <taxon>Sar</taxon>
        <taxon>Stramenopiles</taxon>
        <taxon>Ochrophyta</taxon>
        <taxon>Bolidophyceae</taxon>
        <taxon>Parmales</taxon>
        <taxon>Triparmaceae</taxon>
        <taxon>Triparma</taxon>
    </lineage>
</organism>
<dbReference type="Pfam" id="PF01408">
    <property type="entry name" value="GFO_IDH_MocA"/>
    <property type="match status" value="1"/>
</dbReference>
<dbReference type="InterPro" id="IPR036291">
    <property type="entry name" value="NAD(P)-bd_dom_sf"/>
</dbReference>
<evidence type="ECO:0008006" key="6">
    <source>
        <dbReference type="Google" id="ProtNLM"/>
    </source>
</evidence>
<accession>A0A9W7FTG1</accession>
<evidence type="ECO:0000259" key="2">
    <source>
        <dbReference type="Pfam" id="PF01408"/>
    </source>
</evidence>
<proteinExistence type="inferred from homology"/>
<dbReference type="Proteomes" id="UP001165122">
    <property type="component" value="Unassembled WGS sequence"/>
</dbReference>
<sequence>MGRNPSELKSFSKRHDLQDAKLFSEYSGVIDYLKGLKDSGSKVCLYIATPVSTHSPICLSALDAGINCYCEKPLARDYNECREVIDKFNASKEDVRLWVAYYRRRLPKFQVVRSNLERLGVITSVSVKLLQKRHMMNEEQKKHWHFDRAVSGGGLIMDLGSHIFDLLDHLLGPIENASGVSVRACEDSPGAKDLIEDVVVGSWSHEGKILGSCEFNFAAAVNLDEVVISGTRGNLHFVVFNDDLPRFVSADGDGVEEDVEFESAGGVQEHVHAPLLADVIKDLIDGTATCPSTGESAARCNLVLDKLQGRTAWQK</sequence>
<dbReference type="EMBL" id="BRXW01000301">
    <property type="protein sequence ID" value="GMI17666.1"/>
    <property type="molecule type" value="Genomic_DNA"/>
</dbReference>
<dbReference type="InterPro" id="IPR000683">
    <property type="entry name" value="Gfo/Idh/MocA-like_OxRdtase_N"/>
</dbReference>
<evidence type="ECO:0000313" key="4">
    <source>
        <dbReference type="EMBL" id="GMI17666.1"/>
    </source>
</evidence>
<gene>
    <name evidence="4" type="ORF">TrLO_g10541</name>
</gene>
<dbReference type="SUPFAM" id="SSF55347">
    <property type="entry name" value="Glyceraldehyde-3-phosphate dehydrogenase-like, C-terminal domain"/>
    <property type="match status" value="1"/>
</dbReference>
<dbReference type="Gene3D" id="3.30.360.10">
    <property type="entry name" value="Dihydrodipicolinate Reductase, domain 2"/>
    <property type="match status" value="1"/>
</dbReference>
<comment type="similarity">
    <text evidence="1">Belongs to the Gfo/Idh/MocA family.</text>
</comment>
<dbReference type="OrthoDB" id="446809at2759"/>
<comment type="caution">
    <text evidence="4">The sequence shown here is derived from an EMBL/GenBank/DDBJ whole genome shotgun (WGS) entry which is preliminary data.</text>
</comment>
<evidence type="ECO:0000313" key="5">
    <source>
        <dbReference type="Proteomes" id="UP001165122"/>
    </source>
</evidence>
<dbReference type="Pfam" id="PF22725">
    <property type="entry name" value="GFO_IDH_MocA_C3"/>
    <property type="match status" value="1"/>
</dbReference>
<feature type="domain" description="Gfo/Idh/MocA-like oxidoreductase N-terminal" evidence="2">
    <location>
        <begin position="36"/>
        <end position="100"/>
    </location>
</feature>
<dbReference type="PANTHER" id="PTHR43249:SF1">
    <property type="entry name" value="D-GLUCOSIDE 3-DEHYDROGENASE"/>
    <property type="match status" value="1"/>
</dbReference>
<evidence type="ECO:0000256" key="1">
    <source>
        <dbReference type="ARBA" id="ARBA00010928"/>
    </source>
</evidence>
<dbReference type="PANTHER" id="PTHR43249">
    <property type="entry name" value="UDP-N-ACETYL-2-AMINO-2-DEOXY-D-GLUCURONATE OXIDASE"/>
    <property type="match status" value="1"/>
</dbReference>
<dbReference type="AlphaFoldDB" id="A0A9W7FTG1"/>
<dbReference type="InterPro" id="IPR055170">
    <property type="entry name" value="GFO_IDH_MocA-like_dom"/>
</dbReference>
<name>A0A9W7FTG1_9STRA</name>
<dbReference type="Gene3D" id="3.40.50.720">
    <property type="entry name" value="NAD(P)-binding Rossmann-like Domain"/>
    <property type="match status" value="1"/>
</dbReference>
<feature type="domain" description="GFO/IDH/MocA-like oxidoreductase" evidence="3">
    <location>
        <begin position="118"/>
        <end position="235"/>
    </location>
</feature>
<dbReference type="SUPFAM" id="SSF51735">
    <property type="entry name" value="NAD(P)-binding Rossmann-fold domains"/>
    <property type="match status" value="1"/>
</dbReference>
<dbReference type="InterPro" id="IPR052515">
    <property type="entry name" value="Gfo/Idh/MocA_Oxidoreductase"/>
</dbReference>
<dbReference type="GO" id="GO:0000166">
    <property type="term" value="F:nucleotide binding"/>
    <property type="evidence" value="ECO:0007669"/>
    <property type="project" value="InterPro"/>
</dbReference>
<evidence type="ECO:0000259" key="3">
    <source>
        <dbReference type="Pfam" id="PF22725"/>
    </source>
</evidence>
<keyword evidence="5" id="KW-1185">Reference proteome</keyword>
<reference evidence="5" key="1">
    <citation type="journal article" date="2023" name="Commun. Biol.">
        <title>Genome analysis of Parmales, the sister group of diatoms, reveals the evolutionary specialization of diatoms from phago-mixotrophs to photoautotrophs.</title>
        <authorList>
            <person name="Ban H."/>
            <person name="Sato S."/>
            <person name="Yoshikawa S."/>
            <person name="Yamada K."/>
            <person name="Nakamura Y."/>
            <person name="Ichinomiya M."/>
            <person name="Sato N."/>
            <person name="Blanc-Mathieu R."/>
            <person name="Endo H."/>
            <person name="Kuwata A."/>
            <person name="Ogata H."/>
        </authorList>
    </citation>
    <scope>NUCLEOTIDE SEQUENCE [LARGE SCALE GENOMIC DNA]</scope>
    <source>
        <strain evidence="5">NIES 3700</strain>
    </source>
</reference>
<protein>
    <recommendedName>
        <fullName evidence="6">Oxidoreductase</fullName>
    </recommendedName>
</protein>